<keyword evidence="3" id="KW-1185">Reference proteome</keyword>
<dbReference type="InterPro" id="IPR029016">
    <property type="entry name" value="GAF-like_dom_sf"/>
</dbReference>
<dbReference type="InterPro" id="IPR003018">
    <property type="entry name" value="GAF"/>
</dbReference>
<dbReference type="Gene3D" id="3.30.450.40">
    <property type="match status" value="1"/>
</dbReference>
<dbReference type="EMBL" id="JALGAR010000001">
    <property type="protein sequence ID" value="MCI4657543.1"/>
    <property type="molecule type" value="Genomic_DNA"/>
</dbReference>
<gene>
    <name evidence="2" type="ORF">MQH31_06940</name>
</gene>
<comment type="caution">
    <text evidence="2">The sequence shown here is derived from an EMBL/GenBank/DDBJ whole genome shotgun (WGS) entry which is preliminary data.</text>
</comment>
<dbReference type="RefSeq" id="WP_243011416.1">
    <property type="nucleotide sequence ID" value="NZ_JALGAR010000001.1"/>
</dbReference>
<dbReference type="Proteomes" id="UP001165341">
    <property type="component" value="Unassembled WGS sequence"/>
</dbReference>
<dbReference type="AlphaFoldDB" id="A0AA41QUZ5"/>
<evidence type="ECO:0000313" key="2">
    <source>
        <dbReference type="EMBL" id="MCI4657543.1"/>
    </source>
</evidence>
<organism evidence="2 3">
    <name type="scientific">Cryobacterium zhongshanensis</name>
    <dbReference type="NCBI Taxonomy" id="2928153"/>
    <lineage>
        <taxon>Bacteria</taxon>
        <taxon>Bacillati</taxon>
        <taxon>Actinomycetota</taxon>
        <taxon>Actinomycetes</taxon>
        <taxon>Micrococcales</taxon>
        <taxon>Microbacteriaceae</taxon>
        <taxon>Cryobacterium</taxon>
    </lineage>
</organism>
<evidence type="ECO:0000313" key="3">
    <source>
        <dbReference type="Proteomes" id="UP001165341"/>
    </source>
</evidence>
<reference evidence="2" key="1">
    <citation type="submission" date="2022-03" db="EMBL/GenBank/DDBJ databases">
        <title>Cryobacterium sp. nov. strain ZS14-85, isolated from Antarctic soil.</title>
        <authorList>
            <person name="Li J."/>
            <person name="Niu G."/>
        </authorList>
    </citation>
    <scope>NUCLEOTIDE SEQUENCE</scope>
    <source>
        <strain evidence="2">ZS14-85</strain>
    </source>
</reference>
<protein>
    <submittedName>
        <fullName evidence="2">Transcriptional regulator</fullName>
    </submittedName>
</protein>
<name>A0AA41QUZ5_9MICO</name>
<dbReference type="Pfam" id="PF01590">
    <property type="entry name" value="GAF"/>
    <property type="match status" value="1"/>
</dbReference>
<feature type="domain" description="GAF" evidence="1">
    <location>
        <begin position="153"/>
        <end position="240"/>
    </location>
</feature>
<sequence length="499" mass="53871">MNQWTVGSTGEPVRDVVLKLARAHETAVGSALGTAWGTTPGPGPSSIVPFDGVNPRTDSALLADARGGVRRLVQESWERSLSLHIDPARPAPEPELSSDALRELRDRHPLSAVLPVVQNLLIRHSLESGLIVAIGDESGRLLWIDGDRAVRRRAEGMLFVEGADWSERRVGTSAPGTALTLDHGIQIQRAEHFNWLAHSWSCTAVPIHDPDSGSILGVIDVTGGDDAVGPQTLPLVEAAAWAMEAELRIQRLRGRNDAGFGRGAPRDHAVMRVAGFAQTPAPSAQRRPTNARVSVLGRDTGFLENGLASFELSPRHAEILTLLAWYRDGLTADRLSQLLSDQPNSVDNLRAEMVRLRKVLDGTEPPLSIASRPYRLGSPVELDAQRVLALLERGAHRVALGTYRGPLLPASVAPGIVEIRSEISSRLRQALLSDASPDLLLEYARSDEAAWDEEVWRACLELLPPRSPKRASVVARLGKIESDLADSGAPGAGRNLPQP</sequence>
<proteinExistence type="predicted"/>
<evidence type="ECO:0000259" key="1">
    <source>
        <dbReference type="Pfam" id="PF01590"/>
    </source>
</evidence>
<accession>A0AA41QUZ5</accession>